<dbReference type="EMBL" id="MBDO02000057">
    <property type="protein sequence ID" value="RLN65265.1"/>
    <property type="molecule type" value="Genomic_DNA"/>
</dbReference>
<evidence type="ECO:0000313" key="1">
    <source>
        <dbReference type="EMBL" id="RLN65265.1"/>
    </source>
</evidence>
<name>A0A3F2RVY5_9STRA</name>
<evidence type="ECO:0008006" key="3">
    <source>
        <dbReference type="Google" id="ProtNLM"/>
    </source>
</evidence>
<evidence type="ECO:0000313" key="2">
    <source>
        <dbReference type="Proteomes" id="UP000277300"/>
    </source>
</evidence>
<reference evidence="1 2" key="1">
    <citation type="submission" date="2018-07" db="EMBL/GenBank/DDBJ databases">
        <title>Genome sequencing of oomycete isolates from Chile give support for New Zealand origin for Phytophthora kernoviae and make available the first Nothophytophthora sp. genome.</title>
        <authorList>
            <person name="Studholme D.J."/>
            <person name="Sanfuentes E."/>
            <person name="Panda P."/>
            <person name="Hill R."/>
            <person name="Sambles C."/>
            <person name="Grant M."/>
            <person name="Williams N.M."/>
            <person name="Mcdougal R.L."/>
        </authorList>
    </citation>
    <scope>NUCLEOTIDE SEQUENCE [LARGE SCALE GENOMIC DNA]</scope>
    <source>
        <strain evidence="1">Chile6</strain>
    </source>
</reference>
<comment type="caution">
    <text evidence="1">The sequence shown here is derived from an EMBL/GenBank/DDBJ whole genome shotgun (WGS) entry which is preliminary data.</text>
</comment>
<organism evidence="1 2">
    <name type="scientific">Phytophthora kernoviae</name>
    <dbReference type="NCBI Taxonomy" id="325452"/>
    <lineage>
        <taxon>Eukaryota</taxon>
        <taxon>Sar</taxon>
        <taxon>Stramenopiles</taxon>
        <taxon>Oomycota</taxon>
        <taxon>Peronosporomycetes</taxon>
        <taxon>Peronosporales</taxon>
        <taxon>Peronosporaceae</taxon>
        <taxon>Phytophthora</taxon>
    </lineage>
</organism>
<gene>
    <name evidence="1" type="ORF">BBP00_00002973</name>
</gene>
<dbReference type="Proteomes" id="UP000277300">
    <property type="component" value="Unassembled WGS sequence"/>
</dbReference>
<accession>A0A3F2RVY5</accession>
<proteinExistence type="predicted"/>
<dbReference type="OrthoDB" id="26525at2759"/>
<protein>
    <recommendedName>
        <fullName evidence="3">EF-hand domain-containing protein</fullName>
    </recommendedName>
</protein>
<dbReference type="AlphaFoldDB" id="A0A3F2RVY5"/>
<sequence>MFMSDVCELDDDMRLTFDGFKLYREMVEDERPLARDLTLLGISLQWKELEQIRTVKKLFQEYMDDPKGGVSAKSAQYLLAELGFVLTGRETLQIIEKSVGAISFFYAACGLTLL</sequence>